<reference evidence="3 4" key="1">
    <citation type="submission" date="2021-03" db="EMBL/GenBank/DDBJ databases">
        <title>Sequencing the genomes of 1000 actinobacteria strains.</title>
        <authorList>
            <person name="Klenk H.-P."/>
        </authorList>
    </citation>
    <scope>NUCLEOTIDE SEQUENCE [LARGE SCALE GENOMIC DNA]</scope>
    <source>
        <strain evidence="3 4">DSM 18824</strain>
    </source>
</reference>
<dbReference type="Proteomes" id="UP000755585">
    <property type="component" value="Unassembled WGS sequence"/>
</dbReference>
<dbReference type="GO" id="GO:0004316">
    <property type="term" value="F:3-oxoacyl-[acyl-carrier-protein] reductase (NADPH) activity"/>
    <property type="evidence" value="ECO:0007669"/>
    <property type="project" value="UniProtKB-EC"/>
</dbReference>
<dbReference type="PANTHER" id="PTHR42760">
    <property type="entry name" value="SHORT-CHAIN DEHYDROGENASES/REDUCTASES FAMILY MEMBER"/>
    <property type="match status" value="1"/>
</dbReference>
<accession>A0ABS4UJ99</accession>
<name>A0ABS4UJ99_9ACTN</name>
<dbReference type="PRINTS" id="PR00080">
    <property type="entry name" value="SDRFAMILY"/>
</dbReference>
<protein>
    <submittedName>
        <fullName evidence="3">3-oxoacyl-[acyl-carrier protein] reductase</fullName>
        <ecNumber evidence="3">1.1.1.100</ecNumber>
    </submittedName>
</protein>
<dbReference type="Pfam" id="PF13561">
    <property type="entry name" value="adh_short_C2"/>
    <property type="match status" value="1"/>
</dbReference>
<keyword evidence="4" id="KW-1185">Reference proteome</keyword>
<keyword evidence="2 3" id="KW-0560">Oxidoreductase</keyword>
<dbReference type="EC" id="1.1.1.100" evidence="3"/>
<evidence type="ECO:0000313" key="4">
    <source>
        <dbReference type="Proteomes" id="UP000755585"/>
    </source>
</evidence>
<dbReference type="RefSeq" id="WP_209694556.1">
    <property type="nucleotide sequence ID" value="NZ_BAAAVU010000013.1"/>
</dbReference>
<evidence type="ECO:0000256" key="1">
    <source>
        <dbReference type="ARBA" id="ARBA00006484"/>
    </source>
</evidence>
<dbReference type="PANTHER" id="PTHR42760:SF133">
    <property type="entry name" value="3-OXOACYL-[ACYL-CARRIER-PROTEIN] REDUCTASE"/>
    <property type="match status" value="1"/>
</dbReference>
<evidence type="ECO:0000256" key="2">
    <source>
        <dbReference type="ARBA" id="ARBA00023002"/>
    </source>
</evidence>
<comment type="similarity">
    <text evidence="1">Belongs to the short-chain dehydrogenases/reductases (SDR) family.</text>
</comment>
<gene>
    <name evidence="3" type="ORF">JOF29_002762</name>
</gene>
<comment type="caution">
    <text evidence="3">The sequence shown here is derived from an EMBL/GenBank/DDBJ whole genome shotgun (WGS) entry which is preliminary data.</text>
</comment>
<dbReference type="InterPro" id="IPR002347">
    <property type="entry name" value="SDR_fam"/>
</dbReference>
<dbReference type="PRINTS" id="PR00081">
    <property type="entry name" value="GDHRDH"/>
</dbReference>
<sequence length="286" mass="30340">MTTDLTGRVALVTGAGHNIGRAITGRLAEAGAAVAVADVDPAAAEAVTGELRSAGHVAFPAIGDFSDVDVVDDTIDRVEAELGTIDVLVNNAYARLGATSFLPFLQVDADDWLRFVAVNTTLFYAPTQRVARSLARAGRSGSIVNISSHGAARAHRRHIPYDSVKGAMESFTRAVAVDLAPWNIRVNAIRPGTIDVQDDPLDWTRADGQPDVRSAQIPLGRTGHGSEVADVVLFLASNQSSYVTGQIFNVDGGLAVQARPPQVEPDALATPNTLIDFPSRLRLRTR</sequence>
<proteinExistence type="inferred from homology"/>
<dbReference type="EMBL" id="JAGINT010000001">
    <property type="protein sequence ID" value="MBP2351679.1"/>
    <property type="molecule type" value="Genomic_DNA"/>
</dbReference>
<organism evidence="3 4">
    <name type="scientific">Kribbella aluminosa</name>
    <dbReference type="NCBI Taxonomy" id="416017"/>
    <lineage>
        <taxon>Bacteria</taxon>
        <taxon>Bacillati</taxon>
        <taxon>Actinomycetota</taxon>
        <taxon>Actinomycetes</taxon>
        <taxon>Propionibacteriales</taxon>
        <taxon>Kribbellaceae</taxon>
        <taxon>Kribbella</taxon>
    </lineage>
</organism>
<dbReference type="SUPFAM" id="SSF51735">
    <property type="entry name" value="NAD(P)-binding Rossmann-fold domains"/>
    <property type="match status" value="1"/>
</dbReference>
<dbReference type="InterPro" id="IPR036291">
    <property type="entry name" value="NAD(P)-bd_dom_sf"/>
</dbReference>
<evidence type="ECO:0000313" key="3">
    <source>
        <dbReference type="EMBL" id="MBP2351679.1"/>
    </source>
</evidence>
<dbReference type="Gene3D" id="3.40.50.720">
    <property type="entry name" value="NAD(P)-binding Rossmann-like Domain"/>
    <property type="match status" value="1"/>
</dbReference>